<dbReference type="Pfam" id="PF00069">
    <property type="entry name" value="Pkinase"/>
    <property type="match status" value="1"/>
</dbReference>
<dbReference type="GO" id="GO:0005524">
    <property type="term" value="F:ATP binding"/>
    <property type="evidence" value="ECO:0007669"/>
    <property type="project" value="UniProtKB-KW"/>
</dbReference>
<evidence type="ECO:0000313" key="9">
    <source>
        <dbReference type="Proteomes" id="UP000594364"/>
    </source>
</evidence>
<dbReference type="InterPro" id="IPR000719">
    <property type="entry name" value="Prot_kinase_dom"/>
</dbReference>
<evidence type="ECO:0000256" key="3">
    <source>
        <dbReference type="ARBA" id="ARBA00022840"/>
    </source>
</evidence>
<gene>
    <name evidence="8" type="ORF">C2857_004897</name>
</gene>
<comment type="catalytic activity">
    <reaction evidence="5">
        <text>L-seryl-[protein] + ATP = O-phospho-L-seryl-[protein] + ADP + H(+)</text>
        <dbReference type="Rhea" id="RHEA:17989"/>
        <dbReference type="Rhea" id="RHEA-COMP:9863"/>
        <dbReference type="Rhea" id="RHEA-COMP:11604"/>
        <dbReference type="ChEBI" id="CHEBI:15378"/>
        <dbReference type="ChEBI" id="CHEBI:29999"/>
        <dbReference type="ChEBI" id="CHEBI:30616"/>
        <dbReference type="ChEBI" id="CHEBI:83421"/>
        <dbReference type="ChEBI" id="CHEBI:456216"/>
        <dbReference type="EC" id="2.7.11.22"/>
    </reaction>
</comment>
<dbReference type="Gene3D" id="3.30.200.20">
    <property type="entry name" value="Phosphorylase Kinase, domain 1"/>
    <property type="match status" value="1"/>
</dbReference>
<keyword evidence="3" id="KW-0067">ATP-binding</keyword>
<evidence type="ECO:0000256" key="1">
    <source>
        <dbReference type="ARBA" id="ARBA00012425"/>
    </source>
</evidence>
<evidence type="ECO:0000259" key="7">
    <source>
        <dbReference type="PROSITE" id="PS50011"/>
    </source>
</evidence>
<dbReference type="EMBL" id="CP031390">
    <property type="protein sequence ID" value="QPH19615.1"/>
    <property type="molecule type" value="Genomic_DNA"/>
</dbReference>
<evidence type="ECO:0000313" key="8">
    <source>
        <dbReference type="EMBL" id="QPH19615.1"/>
    </source>
</evidence>
<reference evidence="8 9" key="1">
    <citation type="journal article" date="2018" name="PLoS Genet.">
        <title>Repeat elements organise 3D genome structure and mediate transcription in the filamentous fungus Epichloe festucae.</title>
        <authorList>
            <person name="Winter D.J."/>
            <person name="Ganley A.R.D."/>
            <person name="Young C.A."/>
            <person name="Liachko I."/>
            <person name="Schardl C.L."/>
            <person name="Dupont P.Y."/>
            <person name="Berry D."/>
            <person name="Ram A."/>
            <person name="Scott B."/>
            <person name="Cox M.P."/>
        </authorList>
    </citation>
    <scope>NUCLEOTIDE SEQUENCE [LARGE SCALE GENOMIC DNA]</scope>
    <source>
        <strain evidence="8 9">Fl1</strain>
    </source>
</reference>
<proteinExistence type="predicted"/>
<comment type="catalytic activity">
    <reaction evidence="4">
        <text>L-threonyl-[protein] + ATP = O-phospho-L-threonyl-[protein] + ADP + H(+)</text>
        <dbReference type="Rhea" id="RHEA:46608"/>
        <dbReference type="Rhea" id="RHEA-COMP:11060"/>
        <dbReference type="Rhea" id="RHEA-COMP:11605"/>
        <dbReference type="ChEBI" id="CHEBI:15378"/>
        <dbReference type="ChEBI" id="CHEBI:30013"/>
        <dbReference type="ChEBI" id="CHEBI:30616"/>
        <dbReference type="ChEBI" id="CHEBI:61977"/>
        <dbReference type="ChEBI" id="CHEBI:456216"/>
        <dbReference type="EC" id="2.7.11.22"/>
    </reaction>
</comment>
<dbReference type="InterPro" id="IPR011009">
    <property type="entry name" value="Kinase-like_dom_sf"/>
</dbReference>
<dbReference type="Gene3D" id="1.10.510.10">
    <property type="entry name" value="Transferase(Phosphotransferase) domain 1"/>
    <property type="match status" value="1"/>
</dbReference>
<dbReference type="GO" id="GO:0000082">
    <property type="term" value="P:G1/S transition of mitotic cell cycle"/>
    <property type="evidence" value="ECO:0007669"/>
    <property type="project" value="TreeGrafter"/>
</dbReference>
<dbReference type="PANTHER" id="PTHR24056:SF576">
    <property type="entry name" value="SERINE_THREONINE-PROTEIN KINASE CSK1"/>
    <property type="match status" value="1"/>
</dbReference>
<dbReference type="GO" id="GO:0005737">
    <property type="term" value="C:cytoplasm"/>
    <property type="evidence" value="ECO:0007669"/>
    <property type="project" value="TreeGrafter"/>
</dbReference>
<keyword evidence="9" id="KW-1185">Reference proteome</keyword>
<dbReference type="SMART" id="SM00220">
    <property type="entry name" value="S_TKc"/>
    <property type="match status" value="1"/>
</dbReference>
<dbReference type="EC" id="2.7.11.22" evidence="1"/>
<evidence type="ECO:0000256" key="2">
    <source>
        <dbReference type="ARBA" id="ARBA00022741"/>
    </source>
</evidence>
<dbReference type="GO" id="GO:0005634">
    <property type="term" value="C:nucleus"/>
    <property type="evidence" value="ECO:0007669"/>
    <property type="project" value="TreeGrafter"/>
</dbReference>
<evidence type="ECO:0000256" key="4">
    <source>
        <dbReference type="ARBA" id="ARBA00047811"/>
    </source>
</evidence>
<dbReference type="GO" id="GO:0000307">
    <property type="term" value="C:cyclin-dependent protein kinase holoenzyme complex"/>
    <property type="evidence" value="ECO:0007669"/>
    <property type="project" value="TreeGrafter"/>
</dbReference>
<feature type="domain" description="Protein kinase" evidence="7">
    <location>
        <begin position="84"/>
        <end position="381"/>
    </location>
</feature>
<dbReference type="GO" id="GO:0030332">
    <property type="term" value="F:cyclin binding"/>
    <property type="evidence" value="ECO:0007669"/>
    <property type="project" value="TreeGrafter"/>
</dbReference>
<accession>A0A7U3Q2B1</accession>
<protein>
    <recommendedName>
        <fullName evidence="1">cyclin-dependent kinase</fullName>
        <ecNumber evidence="1">2.7.11.22</ecNumber>
    </recommendedName>
</protein>
<dbReference type="Proteomes" id="UP000594364">
    <property type="component" value="Chromosome 6"/>
</dbReference>
<feature type="region of interest" description="Disordered" evidence="6">
    <location>
        <begin position="40"/>
        <end position="80"/>
    </location>
</feature>
<dbReference type="GO" id="GO:0010468">
    <property type="term" value="P:regulation of gene expression"/>
    <property type="evidence" value="ECO:0007669"/>
    <property type="project" value="TreeGrafter"/>
</dbReference>
<sequence>MASAWRASLSTLDRYTVVQDLQASLPEDKRDDAISIEQEAFQNSSSRDEYDAALRQAASRATPRPPVARERPDTSQAGITIGSYPDCEPVAQGVTSEVFRSASTSHALKVIITAHGNLEPHNPQREASILTELHKLQPPPERIVRLITTFRDQESRFVLVFPYLPLTLHAVLSRTASALPAAHVASIFADVLNALAFIHGRGMLHRDVKPSAILLESPSGPAYLSDFGTAWHPRLSACTEPSSSKILDIGTGAYRAPEVLFANKAYGAPVDMWATGVMLAESITSPPKPPFASRPAHEDGNQLGLILSIIKTLGTPTEETWPEAKAFKVSPFELWTVFPRRTWDEILPDAHAEFRDLVAKLVCFESGDRMTAEEALNHGCFTNRD</sequence>
<dbReference type="OrthoDB" id="413582at2759"/>
<dbReference type="AlphaFoldDB" id="A0A7U3Q2B1"/>
<dbReference type="PANTHER" id="PTHR24056">
    <property type="entry name" value="CELL DIVISION PROTEIN KINASE"/>
    <property type="match status" value="1"/>
</dbReference>
<name>A0A7U3Q2B1_EPIFF</name>
<dbReference type="GO" id="GO:0007165">
    <property type="term" value="P:signal transduction"/>
    <property type="evidence" value="ECO:0007669"/>
    <property type="project" value="TreeGrafter"/>
</dbReference>
<dbReference type="GO" id="GO:0004693">
    <property type="term" value="F:cyclin-dependent protein serine/threonine kinase activity"/>
    <property type="evidence" value="ECO:0007669"/>
    <property type="project" value="UniProtKB-EC"/>
</dbReference>
<evidence type="ECO:0000256" key="6">
    <source>
        <dbReference type="SAM" id="MobiDB-lite"/>
    </source>
</evidence>
<organism evidence="8 9">
    <name type="scientific">Epichloe festucae (strain Fl1)</name>
    <dbReference type="NCBI Taxonomy" id="877507"/>
    <lineage>
        <taxon>Eukaryota</taxon>
        <taxon>Fungi</taxon>
        <taxon>Dikarya</taxon>
        <taxon>Ascomycota</taxon>
        <taxon>Pezizomycotina</taxon>
        <taxon>Sordariomycetes</taxon>
        <taxon>Hypocreomycetidae</taxon>
        <taxon>Hypocreales</taxon>
        <taxon>Clavicipitaceae</taxon>
        <taxon>Epichloe</taxon>
    </lineage>
</organism>
<dbReference type="GO" id="GO:0010389">
    <property type="term" value="P:regulation of G2/M transition of mitotic cell cycle"/>
    <property type="evidence" value="ECO:0007669"/>
    <property type="project" value="TreeGrafter"/>
</dbReference>
<dbReference type="InterPro" id="IPR050108">
    <property type="entry name" value="CDK"/>
</dbReference>
<dbReference type="SUPFAM" id="SSF56112">
    <property type="entry name" value="Protein kinase-like (PK-like)"/>
    <property type="match status" value="1"/>
</dbReference>
<evidence type="ECO:0000256" key="5">
    <source>
        <dbReference type="ARBA" id="ARBA00048367"/>
    </source>
</evidence>
<keyword evidence="2" id="KW-0547">Nucleotide-binding</keyword>
<dbReference type="PROSITE" id="PS50011">
    <property type="entry name" value="PROTEIN_KINASE_DOM"/>
    <property type="match status" value="1"/>
</dbReference>